<organism evidence="2 3">
    <name type="scientific">Caenibius tardaugens NBRC 16725</name>
    <dbReference type="NCBI Taxonomy" id="1219035"/>
    <lineage>
        <taxon>Bacteria</taxon>
        <taxon>Pseudomonadati</taxon>
        <taxon>Pseudomonadota</taxon>
        <taxon>Alphaproteobacteria</taxon>
        <taxon>Sphingomonadales</taxon>
        <taxon>Erythrobacteraceae</taxon>
        <taxon>Caenibius</taxon>
    </lineage>
</organism>
<dbReference type="EMBL" id="BASZ01000001">
    <property type="protein sequence ID" value="GAD47643.1"/>
    <property type="molecule type" value="Genomic_DNA"/>
</dbReference>
<sequence length="250" mass="25479">MPALCPVPMPPFALAGLLAGSLLLAGCGDGEKERQAIAPASNNDPALTGALADQILVDPDLAGQNEVAAGGALTATDGALPTDNDSPEQIAAARSEALALLGGSGAVRPLPAARAIAAKMPEEAAFTAAARAAASSATGARCADKVRYTAAWAARLPQAFPVYPRGNVQEAAGTDEAGCALRVINFTTPVPLDDVLGFYYTRGLAAGYRTERFTQDGYDMLGGTRGGAAFMLYARRLPTGRTEVDLVTSG</sequence>
<keyword evidence="1" id="KW-0732">Signal</keyword>
<protein>
    <recommendedName>
        <fullName evidence="4">Lipoprotein</fullName>
    </recommendedName>
</protein>
<evidence type="ECO:0000313" key="3">
    <source>
        <dbReference type="Proteomes" id="UP000016568"/>
    </source>
</evidence>
<name>U2ZYP0_9SPHN</name>
<dbReference type="eggNOG" id="ENOG5031BG1">
    <property type="taxonomic scope" value="Bacteria"/>
</dbReference>
<proteinExistence type="predicted"/>
<dbReference type="RefSeq" id="WP_021688550.1">
    <property type="nucleotide sequence ID" value="NZ_BASZ01000001.1"/>
</dbReference>
<evidence type="ECO:0008006" key="4">
    <source>
        <dbReference type="Google" id="ProtNLM"/>
    </source>
</evidence>
<feature type="signal peptide" evidence="1">
    <location>
        <begin position="1"/>
        <end position="25"/>
    </location>
</feature>
<evidence type="ECO:0000256" key="1">
    <source>
        <dbReference type="SAM" id="SignalP"/>
    </source>
</evidence>
<comment type="caution">
    <text evidence="2">The sequence shown here is derived from an EMBL/GenBank/DDBJ whole genome shotgun (WGS) entry which is preliminary data.</text>
</comment>
<dbReference type="AlphaFoldDB" id="U2ZYP0"/>
<evidence type="ECO:0000313" key="2">
    <source>
        <dbReference type="EMBL" id="GAD47643.1"/>
    </source>
</evidence>
<gene>
    <name evidence="2" type="ORF">NT2_01_04140</name>
</gene>
<reference evidence="2 3" key="1">
    <citation type="submission" date="2013-09" db="EMBL/GenBank/DDBJ databases">
        <title>Whole genome shotgun sequence of Novosphingobium tardaugens NBRC 16725.</title>
        <authorList>
            <person name="Isaki S."/>
            <person name="Hosoyama A."/>
            <person name="Tsuchikane K."/>
            <person name="Katsumata H."/>
            <person name="Ando Y."/>
            <person name="Yamazaki S."/>
            <person name="Fujita N."/>
        </authorList>
    </citation>
    <scope>NUCLEOTIDE SEQUENCE [LARGE SCALE GENOMIC DNA]</scope>
    <source>
        <strain evidence="2 3">NBRC 16725</strain>
    </source>
</reference>
<keyword evidence="3" id="KW-1185">Reference proteome</keyword>
<feature type="chain" id="PRO_5004638802" description="Lipoprotein" evidence="1">
    <location>
        <begin position="26"/>
        <end position="250"/>
    </location>
</feature>
<accession>U2ZYP0</accession>
<dbReference type="Proteomes" id="UP000016568">
    <property type="component" value="Unassembled WGS sequence"/>
</dbReference>